<dbReference type="InterPro" id="IPR045677">
    <property type="entry name" value="DUF6197"/>
</dbReference>
<accession>A0A5S4F4T0</accession>
<name>A0A5S4F4T0_9ACTN</name>
<keyword evidence="2" id="KW-1185">Reference proteome</keyword>
<dbReference type="RefSeq" id="WP_138671316.1">
    <property type="nucleotide sequence ID" value="NZ_VCKY01000168.1"/>
</dbReference>
<dbReference type="OrthoDB" id="9943153at2"/>
<evidence type="ECO:0000313" key="2">
    <source>
        <dbReference type="Proteomes" id="UP000309128"/>
    </source>
</evidence>
<dbReference type="EMBL" id="VCKY01000168">
    <property type="protein sequence ID" value="TMR11067.1"/>
    <property type="molecule type" value="Genomic_DNA"/>
</dbReference>
<reference evidence="1 2" key="1">
    <citation type="submission" date="2019-05" db="EMBL/GenBank/DDBJ databases">
        <title>Draft genome sequence of Nonomuraea turkmeniaca DSM 43926.</title>
        <authorList>
            <person name="Saricaoglu S."/>
            <person name="Isik K."/>
        </authorList>
    </citation>
    <scope>NUCLEOTIDE SEQUENCE [LARGE SCALE GENOMIC DNA]</scope>
    <source>
        <strain evidence="1 2">DSM 43926</strain>
    </source>
</reference>
<proteinExistence type="predicted"/>
<dbReference type="AlphaFoldDB" id="A0A5S4F4T0"/>
<organism evidence="1 2">
    <name type="scientific">Nonomuraea turkmeniaca</name>
    <dbReference type="NCBI Taxonomy" id="103838"/>
    <lineage>
        <taxon>Bacteria</taxon>
        <taxon>Bacillati</taxon>
        <taxon>Actinomycetota</taxon>
        <taxon>Actinomycetes</taxon>
        <taxon>Streptosporangiales</taxon>
        <taxon>Streptosporangiaceae</taxon>
        <taxon>Nonomuraea</taxon>
    </lineage>
</organism>
<dbReference type="Pfam" id="PF19698">
    <property type="entry name" value="DUF6197"/>
    <property type="match status" value="1"/>
</dbReference>
<gene>
    <name evidence="1" type="ORF">ETD86_37115</name>
</gene>
<evidence type="ECO:0000313" key="1">
    <source>
        <dbReference type="EMBL" id="TMR11067.1"/>
    </source>
</evidence>
<protein>
    <submittedName>
        <fullName evidence="1">Uncharacterized protein</fullName>
    </submittedName>
</protein>
<dbReference type="Proteomes" id="UP000309128">
    <property type="component" value="Unassembled WGS sequence"/>
</dbReference>
<sequence length="137" mass="14660">MNASKILTDAIGVLEQRGRSYGTYLNQQGEVCVLGALALAAGTEHDIWEGLGLYPEDEWELGDAEMVEAARQLLTLLPVKADLNDLPIQDLIEHIGDWHDGVSDADGDKPRPPANSVVFAKLAEAARLAEKAGAANV</sequence>
<comment type="caution">
    <text evidence="1">The sequence shown here is derived from an EMBL/GenBank/DDBJ whole genome shotgun (WGS) entry which is preliminary data.</text>
</comment>